<comment type="similarity">
    <text evidence="2">Belongs to the amino acid-polyamine-organocation (APC) superfamily. Spore germination protein (SGP) (TC 2.A.3.9) family.</text>
</comment>
<feature type="transmembrane region" description="Helical" evidence="8">
    <location>
        <begin position="197"/>
        <end position="214"/>
    </location>
</feature>
<comment type="subcellular location">
    <subcellularLocation>
        <location evidence="1">Membrane</location>
        <topology evidence="1">Multi-pass membrane protein</topology>
    </subcellularLocation>
</comment>
<accession>A0ABW2PY34</accession>
<dbReference type="RefSeq" id="WP_380967046.1">
    <property type="nucleotide sequence ID" value="NZ_JBHTCO010000018.1"/>
</dbReference>
<gene>
    <name evidence="9" type="ORF">ACFQRG_13990</name>
</gene>
<evidence type="ECO:0000256" key="3">
    <source>
        <dbReference type="ARBA" id="ARBA00022448"/>
    </source>
</evidence>
<keyword evidence="4" id="KW-0309">Germination</keyword>
<keyword evidence="7 8" id="KW-0472">Membrane</keyword>
<feature type="transmembrane region" description="Helical" evidence="8">
    <location>
        <begin position="90"/>
        <end position="113"/>
    </location>
</feature>
<dbReference type="Pfam" id="PF03845">
    <property type="entry name" value="Spore_permease"/>
    <property type="match status" value="1"/>
</dbReference>
<evidence type="ECO:0000256" key="4">
    <source>
        <dbReference type="ARBA" id="ARBA00022544"/>
    </source>
</evidence>
<comment type="caution">
    <text evidence="9">The sequence shown here is derived from an EMBL/GenBank/DDBJ whole genome shotgun (WGS) entry which is preliminary data.</text>
</comment>
<feature type="transmembrane region" description="Helical" evidence="8">
    <location>
        <begin position="226"/>
        <end position="246"/>
    </location>
</feature>
<protein>
    <submittedName>
        <fullName evidence="9">GerAB/ArcD/ProY family transporter</fullName>
    </submittedName>
</protein>
<evidence type="ECO:0000256" key="7">
    <source>
        <dbReference type="ARBA" id="ARBA00023136"/>
    </source>
</evidence>
<dbReference type="InterPro" id="IPR004761">
    <property type="entry name" value="Spore_GerAB"/>
</dbReference>
<name>A0ABW2PY34_9BACL</name>
<dbReference type="EMBL" id="JBHTCO010000018">
    <property type="protein sequence ID" value="MFC7394064.1"/>
    <property type="molecule type" value="Genomic_DNA"/>
</dbReference>
<proteinExistence type="inferred from homology"/>
<evidence type="ECO:0000256" key="2">
    <source>
        <dbReference type="ARBA" id="ARBA00007998"/>
    </source>
</evidence>
<keyword evidence="10" id="KW-1185">Reference proteome</keyword>
<feature type="transmembrane region" description="Helical" evidence="8">
    <location>
        <begin position="309"/>
        <end position="330"/>
    </location>
</feature>
<feature type="transmembrane region" description="Helical" evidence="8">
    <location>
        <begin position="125"/>
        <end position="142"/>
    </location>
</feature>
<evidence type="ECO:0000256" key="8">
    <source>
        <dbReference type="SAM" id="Phobius"/>
    </source>
</evidence>
<evidence type="ECO:0000313" key="10">
    <source>
        <dbReference type="Proteomes" id="UP001596505"/>
    </source>
</evidence>
<feature type="transmembrane region" description="Helical" evidence="8">
    <location>
        <begin position="275"/>
        <end position="297"/>
    </location>
</feature>
<evidence type="ECO:0000256" key="5">
    <source>
        <dbReference type="ARBA" id="ARBA00022692"/>
    </source>
</evidence>
<feature type="transmembrane region" description="Helical" evidence="8">
    <location>
        <begin position="149"/>
        <end position="171"/>
    </location>
</feature>
<evidence type="ECO:0000256" key="6">
    <source>
        <dbReference type="ARBA" id="ARBA00022989"/>
    </source>
</evidence>
<feature type="transmembrane region" description="Helical" evidence="8">
    <location>
        <begin position="48"/>
        <end position="70"/>
    </location>
</feature>
<evidence type="ECO:0000256" key="1">
    <source>
        <dbReference type="ARBA" id="ARBA00004141"/>
    </source>
</evidence>
<dbReference type="PANTHER" id="PTHR34975:SF2">
    <property type="entry name" value="SPORE GERMINATION PROTEIN A2"/>
    <property type="match status" value="1"/>
</dbReference>
<dbReference type="NCBIfam" id="TIGR00912">
    <property type="entry name" value="2A0309"/>
    <property type="match status" value="1"/>
</dbReference>
<dbReference type="Proteomes" id="UP001596505">
    <property type="component" value="Unassembled WGS sequence"/>
</dbReference>
<feature type="transmembrane region" description="Helical" evidence="8">
    <location>
        <begin position="342"/>
        <end position="360"/>
    </location>
</feature>
<dbReference type="PANTHER" id="PTHR34975">
    <property type="entry name" value="SPORE GERMINATION PROTEIN A2"/>
    <property type="match status" value="1"/>
</dbReference>
<keyword evidence="5 8" id="KW-0812">Transmembrane</keyword>
<keyword evidence="6 8" id="KW-1133">Transmembrane helix</keyword>
<keyword evidence="3" id="KW-0813">Transport</keyword>
<evidence type="ECO:0000313" key="9">
    <source>
        <dbReference type="EMBL" id="MFC7394064.1"/>
    </source>
</evidence>
<reference evidence="10" key="1">
    <citation type="journal article" date="2019" name="Int. J. Syst. Evol. Microbiol.">
        <title>The Global Catalogue of Microorganisms (GCM) 10K type strain sequencing project: providing services to taxonomists for standard genome sequencing and annotation.</title>
        <authorList>
            <consortium name="The Broad Institute Genomics Platform"/>
            <consortium name="The Broad Institute Genome Sequencing Center for Infectious Disease"/>
            <person name="Wu L."/>
            <person name="Ma J."/>
        </authorList>
    </citation>
    <scope>NUCLEOTIDE SEQUENCE [LARGE SCALE GENOMIC DNA]</scope>
    <source>
        <strain evidence="10">CGMCC 1.16305</strain>
    </source>
</reference>
<organism evidence="9 10">
    <name type="scientific">Scopulibacillus cellulosilyticus</name>
    <dbReference type="NCBI Taxonomy" id="2665665"/>
    <lineage>
        <taxon>Bacteria</taxon>
        <taxon>Bacillati</taxon>
        <taxon>Bacillota</taxon>
        <taxon>Bacilli</taxon>
        <taxon>Bacillales</taxon>
        <taxon>Sporolactobacillaceae</taxon>
        <taxon>Scopulibacillus</taxon>
    </lineage>
</organism>
<feature type="transmembrane region" description="Helical" evidence="8">
    <location>
        <begin position="21"/>
        <end position="42"/>
    </location>
</feature>
<sequence length="387" mass="45019">MTTITNLKVSETSKVSPFLTFFLINSMQIGVSILGFVRYIASFAGYDAWIAIIISGLSTHIILLFIYKIIERGGGNDIISIHESLFGKWLGGLLTIGVLCYFFIYVVTILRTYVEVVQIWMFPQLSTWVLSVLILLLAYSFIKGGFRTVTGICFLSFIYGSGFFLTLYFPLQDAHFSNLLPIFDHSILSIFKASRQMLLGFLGFELIFIYYPFIKRQDQSKKWAHAAIMFTTFVYLITSLFAFIYFNEKQLSHMPWSTLSLWKVVKLPIIERFEYFGITIWFFSILPNICLGIWSVSRGIKRQFSIRQKTVLPFLLFLVLIINCLFKNRIVIDNLNKSVSMAGLYLIYLYIPFLFIYQWINLKVKKSVKYWFYVKCWGRSNSSYSLT</sequence>